<dbReference type="Pfam" id="PF07992">
    <property type="entry name" value="Pyr_redox_2"/>
    <property type="match status" value="1"/>
</dbReference>
<evidence type="ECO:0000313" key="8">
    <source>
        <dbReference type="Proteomes" id="UP000054717"/>
    </source>
</evidence>
<dbReference type="RefSeq" id="WP_087629520.1">
    <property type="nucleotide sequence ID" value="NZ_FCNZ02000004.1"/>
</dbReference>
<keyword evidence="5" id="KW-0560">Oxidoreductase</keyword>
<comment type="cofactor">
    <cofactor evidence="1">
        <name>FAD</name>
        <dbReference type="ChEBI" id="CHEBI:57692"/>
    </cofactor>
</comment>
<name>A0A158FYG5_9BURK</name>
<dbReference type="Proteomes" id="UP000054717">
    <property type="component" value="Unassembled WGS sequence"/>
</dbReference>
<evidence type="ECO:0000256" key="2">
    <source>
        <dbReference type="ARBA" id="ARBA00005272"/>
    </source>
</evidence>
<dbReference type="EMBL" id="FCNZ02000004">
    <property type="protein sequence ID" value="SAL24409.1"/>
    <property type="molecule type" value="Genomic_DNA"/>
</dbReference>
<dbReference type="SUPFAM" id="SSF51905">
    <property type="entry name" value="FAD/NAD(P)-binding domain"/>
    <property type="match status" value="1"/>
</dbReference>
<evidence type="ECO:0000256" key="4">
    <source>
        <dbReference type="ARBA" id="ARBA00022827"/>
    </source>
</evidence>
<dbReference type="Gene3D" id="3.50.50.100">
    <property type="match status" value="1"/>
</dbReference>
<accession>A0A158FYG5</accession>
<comment type="caution">
    <text evidence="7">The sequence shown here is derived from an EMBL/GenBank/DDBJ whole genome shotgun (WGS) entry which is preliminary data.</text>
</comment>
<organism evidence="7 8">
    <name type="scientific">Caballeronia telluris</name>
    <dbReference type="NCBI Taxonomy" id="326475"/>
    <lineage>
        <taxon>Bacteria</taxon>
        <taxon>Pseudomonadati</taxon>
        <taxon>Pseudomonadota</taxon>
        <taxon>Betaproteobacteria</taxon>
        <taxon>Burkholderiales</taxon>
        <taxon>Burkholderiaceae</taxon>
        <taxon>Caballeronia</taxon>
    </lineage>
</organism>
<keyword evidence="8" id="KW-1185">Reference proteome</keyword>
<evidence type="ECO:0000259" key="6">
    <source>
        <dbReference type="Pfam" id="PF07992"/>
    </source>
</evidence>
<feature type="domain" description="FAD/NAD(P)-binding" evidence="6">
    <location>
        <begin position="3"/>
        <end position="317"/>
    </location>
</feature>
<dbReference type="PANTHER" id="PTHR42913:SF3">
    <property type="entry name" value="64 KDA MITOCHONDRIAL NADH DEHYDROGENASE (EUROFUNG)"/>
    <property type="match status" value="1"/>
</dbReference>
<dbReference type="STRING" id="326475.AWB66_01361"/>
<dbReference type="GO" id="GO:0003955">
    <property type="term" value="F:NAD(P)H dehydrogenase (quinone) activity"/>
    <property type="evidence" value="ECO:0007669"/>
    <property type="project" value="TreeGrafter"/>
</dbReference>
<evidence type="ECO:0000256" key="5">
    <source>
        <dbReference type="ARBA" id="ARBA00023002"/>
    </source>
</evidence>
<evidence type="ECO:0000256" key="3">
    <source>
        <dbReference type="ARBA" id="ARBA00022630"/>
    </source>
</evidence>
<dbReference type="InterPro" id="IPR051169">
    <property type="entry name" value="NADH-Q_oxidoreductase"/>
</dbReference>
<evidence type="ECO:0000313" key="7">
    <source>
        <dbReference type="EMBL" id="SAL24409.1"/>
    </source>
</evidence>
<dbReference type="AlphaFoldDB" id="A0A158FYG5"/>
<gene>
    <name evidence="7" type="ORF">AWB66_01361</name>
</gene>
<keyword evidence="4" id="KW-0274">FAD</keyword>
<dbReference type="InterPro" id="IPR023753">
    <property type="entry name" value="FAD/NAD-binding_dom"/>
</dbReference>
<dbReference type="PRINTS" id="PR00411">
    <property type="entry name" value="PNDRDTASEI"/>
</dbReference>
<dbReference type="PANTHER" id="PTHR42913">
    <property type="entry name" value="APOPTOSIS-INDUCING FACTOR 1"/>
    <property type="match status" value="1"/>
</dbReference>
<keyword evidence="3" id="KW-0285">Flavoprotein</keyword>
<dbReference type="GO" id="GO:0019646">
    <property type="term" value="P:aerobic electron transport chain"/>
    <property type="evidence" value="ECO:0007669"/>
    <property type="project" value="TreeGrafter"/>
</dbReference>
<dbReference type="InterPro" id="IPR036188">
    <property type="entry name" value="FAD/NAD-bd_sf"/>
</dbReference>
<reference evidence="7" key="1">
    <citation type="submission" date="2016-01" db="EMBL/GenBank/DDBJ databases">
        <authorList>
            <person name="Peeters Charlotte."/>
        </authorList>
    </citation>
    <scope>NUCLEOTIDE SEQUENCE</scope>
    <source>
        <strain evidence="7">LMG 22936</strain>
    </source>
</reference>
<proteinExistence type="inferred from homology"/>
<dbReference type="PRINTS" id="PR00368">
    <property type="entry name" value="FADPNR"/>
</dbReference>
<comment type="similarity">
    <text evidence="2">Belongs to the NADH dehydrogenase family.</text>
</comment>
<sequence>MKRIVVIGAGFAGLWGAIGAARKLDELSVTADEVEVAVVNGAPFHSIRVRNYESDLAATLVPLTDVLDPIGVRLIEGTVSTIDVANQCVSVLPDVLDDSKPAQQIPYDRVVLAAGSRLVHPDIPGLAQYAFDVDSYAGACRLQDHLHSLGARGASPGRYAAVVVGAGLTGVELAAELPSRLQSIVPEADRHAIRVVLADRTAKIAQAMGGAQRVIERALTTLGVELLSGVSLKALDGESVELTDGTRIEASTVAWCGGMRASPLAAQFPVTLDALGRVPVDSFLRVEGVLDAFAAGDCARLLVDGVRASVMSCQHSRPMGRFAGHNVVCDLFGLPMLPLSIDWYTTILDLGPWGAVYTEGWDRQLVTEGAAAKKTKQTINCERIYPPRNRVRADILEAAAPVVQTPPPTRRASGSR</sequence>
<protein>
    <submittedName>
        <fullName evidence="7">FAD-dependent pyridine nucleotide-disulfide oxidoreductase</fullName>
    </submittedName>
</protein>
<evidence type="ECO:0000256" key="1">
    <source>
        <dbReference type="ARBA" id="ARBA00001974"/>
    </source>
</evidence>